<dbReference type="EMBL" id="AFZD01000021">
    <property type="protein sequence ID" value="EHL09309.1"/>
    <property type="molecule type" value="Genomic_DNA"/>
</dbReference>
<feature type="binding site" evidence="9">
    <location>
        <begin position="220"/>
        <end position="225"/>
    </location>
    <ligand>
        <name>ATP</name>
        <dbReference type="ChEBI" id="CHEBI:30616"/>
    </ligand>
</feature>
<accession>G9WWX6</accession>
<feature type="binding site" evidence="9">
    <location>
        <position position="252"/>
    </location>
    <ligand>
        <name>substrate</name>
    </ligand>
</feature>
<keyword evidence="7 9" id="KW-0630">Potassium</keyword>
<dbReference type="HOGENOM" id="CLU_027634_2_0_9"/>
<dbReference type="AlphaFoldDB" id="G9WWX6"/>
<dbReference type="GO" id="GO:0004747">
    <property type="term" value="F:ribokinase activity"/>
    <property type="evidence" value="ECO:0007669"/>
    <property type="project" value="UniProtKB-UniRule"/>
</dbReference>
<comment type="caution">
    <text evidence="9">Lacks conserved residue(s) required for the propagation of feature annotation.</text>
</comment>
<evidence type="ECO:0000256" key="2">
    <source>
        <dbReference type="ARBA" id="ARBA00022723"/>
    </source>
</evidence>
<feature type="binding site" evidence="9">
    <location>
        <position position="140"/>
    </location>
    <ligand>
        <name>substrate</name>
    </ligand>
</feature>
<feature type="binding site" evidence="9">
    <location>
        <position position="282"/>
    </location>
    <ligand>
        <name>K(+)</name>
        <dbReference type="ChEBI" id="CHEBI:29103"/>
    </ligand>
</feature>
<dbReference type="InterPro" id="IPR011877">
    <property type="entry name" value="Ribokinase"/>
</dbReference>
<comment type="similarity">
    <text evidence="9">Belongs to the carbohydrate kinase PfkB family. Ribokinase subfamily.</text>
</comment>
<dbReference type="CDD" id="cd01174">
    <property type="entry name" value="ribokinase"/>
    <property type="match status" value="1"/>
</dbReference>
<gene>
    <name evidence="9" type="primary">rbsK</name>
    <name evidence="11" type="ORF">HMPREF9624_01350</name>
</gene>
<comment type="cofactor">
    <cofactor evidence="9">
        <name>Mg(2+)</name>
        <dbReference type="ChEBI" id="CHEBI:18420"/>
    </cofactor>
    <text evidence="9">Requires a divalent cation, most likely magnesium in vivo, as an electrophilic catalyst to aid phosphoryl group transfer. It is the chelate of the metal and the nucleotide that is the actual substrate.</text>
</comment>
<dbReference type="Gene3D" id="3.40.1190.20">
    <property type="match status" value="1"/>
</dbReference>
<keyword evidence="5 9" id="KW-0067">ATP-binding</keyword>
<comment type="caution">
    <text evidence="11">The sequence shown here is derived from an EMBL/GenBank/DDBJ whole genome shotgun (WGS) entry which is preliminary data.</text>
</comment>
<evidence type="ECO:0000313" key="12">
    <source>
        <dbReference type="Proteomes" id="UP000003527"/>
    </source>
</evidence>
<dbReference type="HAMAP" id="MF_01987">
    <property type="entry name" value="Ribokinase"/>
    <property type="match status" value="1"/>
</dbReference>
<reference evidence="11 12" key="1">
    <citation type="submission" date="2011-08" db="EMBL/GenBank/DDBJ databases">
        <title>The Genome Sequence of Oribacterium sp. ACB7.</title>
        <authorList>
            <consortium name="The Broad Institute Genome Sequencing Platform"/>
            <person name="Earl A."/>
            <person name="Ward D."/>
            <person name="Feldgarden M."/>
            <person name="Gevers D."/>
            <person name="Sizova M."/>
            <person name="Hazen A."/>
            <person name="Epstein S."/>
            <person name="Young S.K."/>
            <person name="Zeng Q."/>
            <person name="Gargeya S."/>
            <person name="Fitzgerald M."/>
            <person name="Haas B."/>
            <person name="Abouelleil A."/>
            <person name="Alvarado L."/>
            <person name="Arachchi H.M."/>
            <person name="Berlin A."/>
            <person name="Brown A."/>
            <person name="Chapman S.B."/>
            <person name="Chen Z."/>
            <person name="Dunbar C."/>
            <person name="Freedman E."/>
            <person name="Gearin G."/>
            <person name="Gellesch M."/>
            <person name="Goldberg J."/>
            <person name="Griggs A."/>
            <person name="Gujja S."/>
            <person name="Heiman D."/>
            <person name="Howarth C."/>
            <person name="Larson L."/>
            <person name="Lui A."/>
            <person name="MacDonald P.J.P."/>
            <person name="Montmayeur A."/>
            <person name="Murphy C."/>
            <person name="Neiman D."/>
            <person name="Pearson M."/>
            <person name="Priest M."/>
            <person name="Roberts A."/>
            <person name="Saif S."/>
            <person name="Shea T."/>
            <person name="Shenoy N."/>
            <person name="Sisk P."/>
            <person name="Stolte C."/>
            <person name="Sykes S."/>
            <person name="Wortman J."/>
            <person name="Nusbaum C."/>
            <person name="Birren B."/>
        </authorList>
    </citation>
    <scope>NUCLEOTIDE SEQUENCE [LARGE SCALE GENOMIC DNA]</scope>
    <source>
        <strain evidence="11 12">ACB7</strain>
    </source>
</reference>
<dbReference type="Proteomes" id="UP000003527">
    <property type="component" value="Unassembled WGS sequence"/>
</dbReference>
<evidence type="ECO:0000256" key="1">
    <source>
        <dbReference type="ARBA" id="ARBA00022679"/>
    </source>
</evidence>
<dbReference type="PANTHER" id="PTHR10584">
    <property type="entry name" value="SUGAR KINASE"/>
    <property type="match status" value="1"/>
</dbReference>
<dbReference type="EC" id="2.7.1.15" evidence="9"/>
<keyword evidence="12" id="KW-1185">Reference proteome</keyword>
<dbReference type="GO" id="GO:0005829">
    <property type="term" value="C:cytosol"/>
    <property type="evidence" value="ECO:0007669"/>
    <property type="project" value="TreeGrafter"/>
</dbReference>
<dbReference type="GO" id="GO:0019303">
    <property type="term" value="P:D-ribose catabolic process"/>
    <property type="evidence" value="ECO:0007669"/>
    <property type="project" value="UniProtKB-UniRule"/>
</dbReference>
<proteinExistence type="inferred from homology"/>
<keyword evidence="9" id="KW-0963">Cytoplasm</keyword>
<dbReference type="GO" id="GO:0005524">
    <property type="term" value="F:ATP binding"/>
    <property type="evidence" value="ECO:0007669"/>
    <property type="project" value="UniProtKB-UniRule"/>
</dbReference>
<dbReference type="GO" id="GO:0046872">
    <property type="term" value="F:metal ion binding"/>
    <property type="evidence" value="ECO:0007669"/>
    <property type="project" value="UniProtKB-KW"/>
</dbReference>
<dbReference type="UniPathway" id="UPA00916">
    <property type="reaction ID" value="UER00889"/>
</dbReference>
<comment type="function">
    <text evidence="9">Catalyzes the phosphorylation of ribose at O-5 in a reaction requiring ATP and magnesium. The resulting D-ribose-5-phosphate can then be used either for sythesis of nucleotides, histidine, and tryptophan, or as a component of the pentose phosphate pathway.</text>
</comment>
<evidence type="ECO:0000313" key="11">
    <source>
        <dbReference type="EMBL" id="EHL09309.1"/>
    </source>
</evidence>
<evidence type="ECO:0000256" key="6">
    <source>
        <dbReference type="ARBA" id="ARBA00022842"/>
    </source>
</evidence>
<feature type="binding site" evidence="9">
    <location>
        <position position="248"/>
    </location>
    <ligand>
        <name>K(+)</name>
        <dbReference type="ChEBI" id="CHEBI:29103"/>
    </ligand>
</feature>
<evidence type="ECO:0000256" key="3">
    <source>
        <dbReference type="ARBA" id="ARBA00022741"/>
    </source>
</evidence>
<keyword evidence="4 9" id="KW-0418">Kinase</keyword>
<keyword evidence="2 9" id="KW-0479">Metal-binding</keyword>
<evidence type="ECO:0000259" key="10">
    <source>
        <dbReference type="Pfam" id="PF00294"/>
    </source>
</evidence>
<comment type="subunit">
    <text evidence="9">Homodimer.</text>
</comment>
<dbReference type="PATRIC" id="fig|796944.3.peg.2096"/>
<feature type="active site" description="Proton acceptor" evidence="9">
    <location>
        <position position="252"/>
    </location>
</feature>
<feature type="binding site" evidence="9">
    <location>
        <position position="287"/>
    </location>
    <ligand>
        <name>K(+)</name>
        <dbReference type="ChEBI" id="CHEBI:29103"/>
    </ligand>
</feature>
<name>G9WWX6_9FIRM</name>
<sequence length="307" mass="33131">MGKNIVVIGSMNQDIIMKISRMPDLGESMMVDECILAAGGKGSNQAVQAAKLGANVSMIGSVGKDTMGEFLLTEAEKFHVDVTHVKRSNAPTGMADAHVLPDGHLFCTVVKGANFELKIEDVTMAESLLKSADIVILQNEIPREVDYYVVDKAEEFGYKVIYNAAPAREMSRHYIAKCDIVVVNEVEAGFYCGTKIDSVEEAKVEALKMSMEMGNDWIITLGATGSVVASNQEVIFIPSYRVNAIESLGAGDSYIGALAYALLSGMSLFEGCRFATACSALTVMKCGAQIAMPTKIEVEEFRKSHTL</sequence>
<dbReference type="Pfam" id="PF00294">
    <property type="entry name" value="PfkB"/>
    <property type="match status" value="1"/>
</dbReference>
<comment type="catalytic activity">
    <reaction evidence="9">
        <text>D-ribose + ATP = D-ribose 5-phosphate + ADP + H(+)</text>
        <dbReference type="Rhea" id="RHEA:13697"/>
        <dbReference type="ChEBI" id="CHEBI:15378"/>
        <dbReference type="ChEBI" id="CHEBI:30616"/>
        <dbReference type="ChEBI" id="CHEBI:47013"/>
        <dbReference type="ChEBI" id="CHEBI:78346"/>
        <dbReference type="ChEBI" id="CHEBI:456216"/>
        <dbReference type="EC" id="2.7.1.15"/>
    </reaction>
</comment>
<dbReference type="InterPro" id="IPR029056">
    <property type="entry name" value="Ribokinase-like"/>
</dbReference>
<feature type="binding site" evidence="9">
    <location>
        <begin position="12"/>
        <end position="14"/>
    </location>
    <ligand>
        <name>substrate</name>
    </ligand>
</feature>
<evidence type="ECO:0000256" key="8">
    <source>
        <dbReference type="ARBA" id="ARBA00023277"/>
    </source>
</evidence>
<dbReference type="SUPFAM" id="SSF53613">
    <property type="entry name" value="Ribokinase-like"/>
    <property type="match status" value="1"/>
</dbReference>
<comment type="pathway">
    <text evidence="9">Carbohydrate metabolism; D-ribose degradation; D-ribose 5-phosphate from beta-D-ribopyranose: step 2/2.</text>
</comment>
<organism evidence="11 12">
    <name type="scientific">Oribacterium asaccharolyticum ACB7</name>
    <dbReference type="NCBI Taxonomy" id="796944"/>
    <lineage>
        <taxon>Bacteria</taxon>
        <taxon>Bacillati</taxon>
        <taxon>Bacillota</taxon>
        <taxon>Clostridia</taxon>
        <taxon>Lachnospirales</taxon>
        <taxon>Lachnospiraceae</taxon>
        <taxon>Oribacterium</taxon>
    </lineage>
</organism>
<dbReference type="InterPro" id="IPR011611">
    <property type="entry name" value="PfkB_dom"/>
</dbReference>
<keyword evidence="6 9" id="KW-0460">Magnesium</keyword>
<dbReference type="RefSeq" id="WP_009537131.1">
    <property type="nucleotide sequence ID" value="NZ_JH414505.1"/>
</dbReference>
<keyword evidence="8 9" id="KW-0119">Carbohydrate metabolism</keyword>
<feature type="binding site" evidence="9">
    <location>
        <begin position="251"/>
        <end position="252"/>
    </location>
    <ligand>
        <name>ATP</name>
        <dbReference type="ChEBI" id="CHEBI:30616"/>
    </ligand>
</feature>
<evidence type="ECO:0000256" key="4">
    <source>
        <dbReference type="ARBA" id="ARBA00022777"/>
    </source>
</evidence>
<evidence type="ECO:0000256" key="5">
    <source>
        <dbReference type="ARBA" id="ARBA00022840"/>
    </source>
</evidence>
<feature type="binding site" evidence="9">
    <location>
        <begin position="40"/>
        <end position="44"/>
    </location>
    <ligand>
        <name>substrate</name>
    </ligand>
</feature>
<feature type="binding site" evidence="9">
    <location>
        <position position="184"/>
    </location>
    <ligand>
        <name>ATP</name>
        <dbReference type="ChEBI" id="CHEBI:30616"/>
    </ligand>
</feature>
<comment type="activity regulation">
    <text evidence="9">Activated by a monovalent cation that binds near, but not in, the active site. The most likely occupant of the site in vivo is potassium. Ion binding induces a conformational change that may alter substrate affinity.</text>
</comment>
<dbReference type="InterPro" id="IPR002139">
    <property type="entry name" value="Ribo/fructo_kinase"/>
</dbReference>
<comment type="subcellular location">
    <subcellularLocation>
        <location evidence="9">Cytoplasm</location>
    </subcellularLocation>
</comment>
<dbReference type="PRINTS" id="PR00990">
    <property type="entry name" value="RIBOKINASE"/>
</dbReference>
<feature type="domain" description="Carbohydrate kinase PfkB" evidence="10">
    <location>
        <begin position="4"/>
        <end position="294"/>
    </location>
</feature>
<evidence type="ECO:0000256" key="9">
    <source>
        <dbReference type="HAMAP-Rule" id="MF_01987"/>
    </source>
</evidence>
<protein>
    <recommendedName>
        <fullName evidence="9">Ribokinase</fullName>
        <shortName evidence="9">RK</shortName>
        <ecNumber evidence="9">2.7.1.15</ecNumber>
    </recommendedName>
</protein>
<feature type="binding site" evidence="9">
    <location>
        <position position="285"/>
    </location>
    <ligand>
        <name>K(+)</name>
        <dbReference type="ChEBI" id="CHEBI:29103"/>
    </ligand>
</feature>
<dbReference type="PANTHER" id="PTHR10584:SF166">
    <property type="entry name" value="RIBOKINASE"/>
    <property type="match status" value="1"/>
</dbReference>
<keyword evidence="3 9" id="KW-0547">Nucleotide-binding</keyword>
<keyword evidence="1 9" id="KW-0808">Transferase</keyword>
<evidence type="ECO:0000256" key="7">
    <source>
        <dbReference type="ARBA" id="ARBA00022958"/>
    </source>
</evidence>